<feature type="domain" description="Reverse transcriptase" evidence="1">
    <location>
        <begin position="1"/>
        <end position="232"/>
    </location>
</feature>
<dbReference type="PROSITE" id="PS50878">
    <property type="entry name" value="RT_POL"/>
    <property type="match status" value="1"/>
</dbReference>
<dbReference type="AlphaFoldDB" id="A0A016U1Y2"/>
<accession>A0A016U1Y2</accession>
<keyword evidence="3" id="KW-1185">Reference proteome</keyword>
<organism evidence="2 3">
    <name type="scientific">Ancylostoma ceylanicum</name>
    <dbReference type="NCBI Taxonomy" id="53326"/>
    <lineage>
        <taxon>Eukaryota</taxon>
        <taxon>Metazoa</taxon>
        <taxon>Ecdysozoa</taxon>
        <taxon>Nematoda</taxon>
        <taxon>Chromadorea</taxon>
        <taxon>Rhabditida</taxon>
        <taxon>Rhabditina</taxon>
        <taxon>Rhabditomorpha</taxon>
        <taxon>Strongyloidea</taxon>
        <taxon>Ancylostomatidae</taxon>
        <taxon>Ancylostomatinae</taxon>
        <taxon>Ancylostoma</taxon>
    </lineage>
</organism>
<evidence type="ECO:0000259" key="1">
    <source>
        <dbReference type="PROSITE" id="PS50878"/>
    </source>
</evidence>
<evidence type="ECO:0000313" key="3">
    <source>
        <dbReference type="Proteomes" id="UP000024635"/>
    </source>
</evidence>
<reference evidence="3" key="1">
    <citation type="journal article" date="2015" name="Nat. Genet.">
        <title>The genome and transcriptome of the zoonotic hookworm Ancylostoma ceylanicum identify infection-specific gene families.</title>
        <authorList>
            <person name="Schwarz E.M."/>
            <person name="Hu Y."/>
            <person name="Antoshechkin I."/>
            <person name="Miller M.M."/>
            <person name="Sternberg P.W."/>
            <person name="Aroian R.V."/>
        </authorList>
    </citation>
    <scope>NUCLEOTIDE SEQUENCE</scope>
    <source>
        <strain evidence="3">HY135</strain>
    </source>
</reference>
<comment type="caution">
    <text evidence="2">The sequence shown here is derived from an EMBL/GenBank/DDBJ whole genome shotgun (WGS) entry which is preliminary data.</text>
</comment>
<dbReference type="PANTHER" id="PTHR21301">
    <property type="entry name" value="REVERSE TRANSCRIPTASE"/>
    <property type="match status" value="1"/>
</dbReference>
<dbReference type="STRING" id="53326.A0A016U1Y2"/>
<sequence>MPTFYNLVKTHKLPSTADSMTMTPDDIKTRPIISSCGGPTDRLSWLLVKLLSPLLQFVGAHIVNVDAFLASMTQCQIPPTASYASFDVVSLYTNVNNRNAMDAVVSLYQQHLDQISNMGFSADDIRTMLEAVLACNVFCFNNRIFEQKRGLAMGNRIAPLVAIIFLDHIERNTLTSEILFYKRYIDDVFVIGQTRTDVGSTLERLNSFDENVTFTLEEPGDDGFLPFLNARIKITDGKADYLWYKKPSSSNILVHSRSAHPVFVKANMVRNLLKTKDKLCRTTDVMVEDSVACILEQNGYRADPPKTWLPYSTKDGVALVLPYVGDGPARKLSHVVKDSGLPIRLVFRVPPTLKDLLTSTRIYEDRCPGADCRYCSGEKICDLRGTVYLLTCSGCGEKYIGETIRPLRKRLDEHRRALMNPASYPKESFSRHRTLRHAREQPPVFTVRVLHRHLTKTLERKIMEAREIRRHGPEINTKDELRDILRLIT</sequence>
<evidence type="ECO:0000313" key="2">
    <source>
        <dbReference type="EMBL" id="EYC09324.1"/>
    </source>
</evidence>
<dbReference type="EMBL" id="JARK01001397">
    <property type="protein sequence ID" value="EYC09324.1"/>
    <property type="molecule type" value="Genomic_DNA"/>
</dbReference>
<dbReference type="InterPro" id="IPR000477">
    <property type="entry name" value="RT_dom"/>
</dbReference>
<name>A0A016U1Y2_9BILA</name>
<gene>
    <name evidence="2" type="primary">Acey_s0061.g3279</name>
    <name evidence="2" type="ORF">Y032_0061g3279</name>
</gene>
<protein>
    <recommendedName>
        <fullName evidence="1">Reverse transcriptase domain-containing protein</fullName>
    </recommendedName>
</protein>
<proteinExistence type="predicted"/>
<dbReference type="OrthoDB" id="5983686at2759"/>
<dbReference type="PANTHER" id="PTHR21301:SF10">
    <property type="entry name" value="REVERSE TRANSCRIPTASE DOMAIN-CONTAINING PROTEIN"/>
    <property type="match status" value="1"/>
</dbReference>
<dbReference type="Proteomes" id="UP000024635">
    <property type="component" value="Unassembled WGS sequence"/>
</dbReference>